<reference evidence="3 4" key="1">
    <citation type="submission" date="2008-07" db="EMBL/GenBank/DDBJ databases">
        <authorList>
            <person name="El-Sayed N."/>
            <person name="Caler E."/>
            <person name="Inman J."/>
            <person name="Amedeo P."/>
            <person name="Hass B."/>
            <person name="Wortman J."/>
        </authorList>
    </citation>
    <scope>NUCLEOTIDE SEQUENCE [LARGE SCALE GENOMIC DNA]</scope>
    <source>
        <strain evidence="4">ATCC 50983 / TXsc</strain>
    </source>
</reference>
<evidence type="ECO:0008006" key="5">
    <source>
        <dbReference type="Google" id="ProtNLM"/>
    </source>
</evidence>
<feature type="compositionally biased region" description="Low complexity" evidence="1">
    <location>
        <begin position="61"/>
        <end position="72"/>
    </location>
</feature>
<dbReference type="Proteomes" id="UP000007800">
    <property type="component" value="Unassembled WGS sequence"/>
</dbReference>
<dbReference type="SUPFAM" id="SSF53254">
    <property type="entry name" value="Phosphoglycerate mutase-like"/>
    <property type="match status" value="1"/>
</dbReference>
<organism evidence="4">
    <name type="scientific">Perkinsus marinus (strain ATCC 50983 / TXsc)</name>
    <dbReference type="NCBI Taxonomy" id="423536"/>
    <lineage>
        <taxon>Eukaryota</taxon>
        <taxon>Sar</taxon>
        <taxon>Alveolata</taxon>
        <taxon>Perkinsozoa</taxon>
        <taxon>Perkinsea</taxon>
        <taxon>Perkinsida</taxon>
        <taxon>Perkinsidae</taxon>
        <taxon>Perkinsus</taxon>
    </lineage>
</organism>
<feature type="compositionally biased region" description="Low complexity" evidence="1">
    <location>
        <begin position="39"/>
        <end position="51"/>
    </location>
</feature>
<feature type="compositionally biased region" description="Basic and acidic residues" evidence="1">
    <location>
        <begin position="113"/>
        <end position="133"/>
    </location>
</feature>
<dbReference type="RefSeq" id="XP_002765076.1">
    <property type="nucleotide sequence ID" value="XM_002765030.1"/>
</dbReference>
<keyword evidence="4" id="KW-1185">Reference proteome</keyword>
<name>C5LZX5_PERM5</name>
<dbReference type="OrthoDB" id="496981at2759"/>
<evidence type="ECO:0000256" key="1">
    <source>
        <dbReference type="SAM" id="MobiDB-lite"/>
    </source>
</evidence>
<sequence length="675" mass="74838">MGCTSSKQEIDHPATTSSTLSRPPTRTPYTPRKGAPLDATGAVSASTTASGRDQPQEVEKSSASSTPPTTEESSTKRRERDEFDFSSGDEDTTRRAPRPKRKGDGLIPPWDEVAERQRALEDRQRMRREREMLRMQQQQQQMEGPSPRGPTPGGYAQRVSPRSSALYARTASPRRSRPPPSGSSLAAYPYYQQYTPRSTVHSRSPSPRRTSSTASVSYYYQQQSPRGAPNFTPRAYQQASPRGGGMANYPPPSPRGATPRVGVATPRGRTSVVASGDPYVLGTPRGSASASPLHYQPPSREMVPRSDGTPLTKGHPLKAVLVFFLVAAALVYYLVLLITSAEDVKTKLLAIPRASLHFFLSKDRKWKQPSDTRIILEESRAFPERAHRKRIIFLRHGESMWNVVFNKGFGPSFPLRLLKCSIKELELMPTADSLYWDAPISPDGIQQSLKLLNWIENNKKTNEYARILAGDDHEHTSVMASSNLRRAVSTGMIALSARLLQNEDAPSTGGHKQEQIYVMSALQEMTRNVDGFALTPKKGIPGPSFVEVAEPKIKGVVDFYSEHKLSGKFNDGSKPLSSNGLMRFHEFCDWCFNSPMARDVDCVIAIGHSLYFREFFNAFLPRGVRTPARSNKMLNCGITTFELVSTGKGKYAIDPKSVELVYGGFHGVKDTKHLD</sequence>
<accession>C5LZX5</accession>
<gene>
    <name evidence="3" type="ORF">Pmar_PMAR004533</name>
</gene>
<feature type="transmembrane region" description="Helical" evidence="2">
    <location>
        <begin position="319"/>
        <end position="338"/>
    </location>
</feature>
<keyword evidence="2" id="KW-0472">Membrane</keyword>
<dbReference type="Gene3D" id="3.40.50.1240">
    <property type="entry name" value="Phosphoglycerate mutase-like"/>
    <property type="match status" value="1"/>
</dbReference>
<dbReference type="AlphaFoldDB" id="C5LZX5"/>
<protein>
    <recommendedName>
        <fullName evidence="5">Phosphoglycerate mutase</fullName>
    </recommendedName>
</protein>
<evidence type="ECO:0000313" key="4">
    <source>
        <dbReference type="Proteomes" id="UP000007800"/>
    </source>
</evidence>
<dbReference type="EMBL" id="GG686971">
    <property type="protein sequence ID" value="EEQ97793.1"/>
    <property type="molecule type" value="Genomic_DNA"/>
</dbReference>
<dbReference type="GeneID" id="9037250"/>
<keyword evidence="2" id="KW-0812">Transmembrane</keyword>
<feature type="compositionally biased region" description="Low complexity" evidence="1">
    <location>
        <begin position="13"/>
        <end position="32"/>
    </location>
</feature>
<dbReference type="InParanoid" id="C5LZX5"/>
<proteinExistence type="predicted"/>
<feature type="compositionally biased region" description="Low complexity" evidence="1">
    <location>
        <begin position="134"/>
        <end position="143"/>
    </location>
</feature>
<feature type="compositionally biased region" description="Low complexity" evidence="1">
    <location>
        <begin position="195"/>
        <end position="217"/>
    </location>
</feature>
<feature type="compositionally biased region" description="Basic and acidic residues" evidence="1">
    <location>
        <begin position="73"/>
        <end position="83"/>
    </location>
</feature>
<keyword evidence="2" id="KW-1133">Transmembrane helix</keyword>
<dbReference type="InterPro" id="IPR029033">
    <property type="entry name" value="His_PPase_superfam"/>
</dbReference>
<feature type="region of interest" description="Disordered" evidence="1">
    <location>
        <begin position="1"/>
        <end position="308"/>
    </location>
</feature>
<evidence type="ECO:0000256" key="2">
    <source>
        <dbReference type="SAM" id="Phobius"/>
    </source>
</evidence>
<evidence type="ECO:0000313" key="3">
    <source>
        <dbReference type="EMBL" id="EEQ97793.1"/>
    </source>
</evidence>